<gene>
    <name evidence="12 13" type="primary">hisB</name>
    <name evidence="13" type="ORF">JCM31826_07260</name>
</gene>
<dbReference type="GO" id="GO:0000105">
    <property type="term" value="P:L-histidine biosynthetic process"/>
    <property type="evidence" value="ECO:0007669"/>
    <property type="project" value="UniProtKB-UniRule"/>
</dbReference>
<evidence type="ECO:0000256" key="3">
    <source>
        <dbReference type="ARBA" id="ARBA00022490"/>
    </source>
</evidence>
<protein>
    <recommendedName>
        <fullName evidence="12">Histidine biosynthesis bifunctional protein HisB</fullName>
    </recommendedName>
    <domain>
        <recommendedName>
            <fullName evidence="12">Histidinol-phosphatase</fullName>
            <ecNumber evidence="12">3.1.3.15</ecNumber>
        </recommendedName>
    </domain>
    <domain>
        <recommendedName>
            <fullName evidence="12">Imidazoleglycerol-phosphate dehydratase</fullName>
            <shortName evidence="12">IGPD</shortName>
            <ecNumber evidence="12">4.2.1.19</ecNumber>
        </recommendedName>
    </domain>
</protein>
<dbReference type="NCBIfam" id="NF002111">
    <property type="entry name" value="PRK00951.2-1"/>
    <property type="match status" value="1"/>
</dbReference>
<dbReference type="RefSeq" id="WP_124397304.1">
    <property type="nucleotide sequence ID" value="NZ_BHZE01000005.1"/>
</dbReference>
<dbReference type="NCBIfam" id="TIGR01656">
    <property type="entry name" value="Histidinol-ppas"/>
    <property type="match status" value="1"/>
</dbReference>
<evidence type="ECO:0000256" key="12">
    <source>
        <dbReference type="HAMAP-Rule" id="MF_01022"/>
    </source>
</evidence>
<dbReference type="Gene3D" id="3.40.50.1000">
    <property type="entry name" value="HAD superfamily/HAD-like"/>
    <property type="match status" value="1"/>
</dbReference>
<feature type="region of interest" description="Histidinol-phosphatase" evidence="12">
    <location>
        <begin position="1"/>
        <end position="192"/>
    </location>
</feature>
<dbReference type="HAMAP" id="MF_01022">
    <property type="entry name" value="Bifunc_HisB"/>
    <property type="match status" value="1"/>
</dbReference>
<evidence type="ECO:0000313" key="14">
    <source>
        <dbReference type="Proteomes" id="UP000286715"/>
    </source>
</evidence>
<evidence type="ECO:0000256" key="9">
    <source>
        <dbReference type="ARBA" id="ARBA00023239"/>
    </source>
</evidence>
<evidence type="ECO:0000256" key="4">
    <source>
        <dbReference type="ARBA" id="ARBA00022605"/>
    </source>
</evidence>
<dbReference type="PANTHER" id="PTHR23133:SF2">
    <property type="entry name" value="IMIDAZOLEGLYCEROL-PHOSPHATE DEHYDRATASE"/>
    <property type="match status" value="1"/>
</dbReference>
<keyword evidence="10 12" id="KW-0511">Multifunctional enzyme</keyword>
<evidence type="ECO:0000256" key="2">
    <source>
        <dbReference type="ARBA" id="ARBA00005047"/>
    </source>
</evidence>
<comment type="catalytic activity">
    <reaction evidence="12">
        <text>D-erythro-1-(imidazol-4-yl)glycerol 3-phosphate = 3-(imidazol-4-yl)-2-oxopropyl phosphate + H2O</text>
        <dbReference type="Rhea" id="RHEA:11040"/>
        <dbReference type="ChEBI" id="CHEBI:15377"/>
        <dbReference type="ChEBI" id="CHEBI:57766"/>
        <dbReference type="ChEBI" id="CHEBI:58278"/>
        <dbReference type="EC" id="4.2.1.19"/>
    </reaction>
</comment>
<keyword evidence="8 12" id="KW-0368">Histidine biosynthesis</keyword>
<dbReference type="UniPathway" id="UPA00031">
    <property type="reaction ID" value="UER00011"/>
</dbReference>
<accession>A0A401XJS9</accession>
<evidence type="ECO:0000256" key="10">
    <source>
        <dbReference type="ARBA" id="ARBA00023268"/>
    </source>
</evidence>
<dbReference type="GO" id="GO:0004401">
    <property type="term" value="F:histidinol-phosphatase activity"/>
    <property type="evidence" value="ECO:0007669"/>
    <property type="project" value="UniProtKB-UniRule"/>
</dbReference>
<dbReference type="GO" id="GO:0005737">
    <property type="term" value="C:cytoplasm"/>
    <property type="evidence" value="ECO:0007669"/>
    <property type="project" value="UniProtKB-SubCell"/>
</dbReference>
<feature type="region of interest" description="Imidazoleglycerol-phosphate dehydratase" evidence="12">
    <location>
        <begin position="193"/>
        <end position="383"/>
    </location>
</feature>
<feature type="binding site" evidence="12">
    <location>
        <position position="22"/>
    </location>
    <ligand>
        <name>Mg(2+)</name>
        <dbReference type="ChEBI" id="CHEBI:18420"/>
    </ligand>
</feature>
<dbReference type="GO" id="GO:0004424">
    <property type="term" value="F:imidazoleglycerol-phosphate dehydratase activity"/>
    <property type="evidence" value="ECO:0007669"/>
    <property type="project" value="UniProtKB-UniRule"/>
</dbReference>
<evidence type="ECO:0000256" key="6">
    <source>
        <dbReference type="ARBA" id="ARBA00022801"/>
    </source>
</evidence>
<keyword evidence="5 12" id="KW-0479">Metal-binding</keyword>
<keyword evidence="14" id="KW-1185">Reference proteome</keyword>
<name>A0A401XJS9_9FLAO</name>
<dbReference type="NCBIfam" id="TIGR01662">
    <property type="entry name" value="HAD-SF-IIIA"/>
    <property type="match status" value="1"/>
</dbReference>
<dbReference type="InterPro" id="IPR020568">
    <property type="entry name" value="Ribosomal_Su5_D2-typ_SF"/>
</dbReference>
<dbReference type="InterPro" id="IPR020566">
    <property type="entry name" value="His_synth_bifunc_HisB"/>
</dbReference>
<keyword evidence="3 12" id="KW-0963">Cytoplasm</keyword>
<dbReference type="Pfam" id="PF00475">
    <property type="entry name" value="IGPD"/>
    <property type="match status" value="1"/>
</dbReference>
<dbReference type="InterPro" id="IPR000807">
    <property type="entry name" value="ImidazoleglycerolP_deHydtase"/>
</dbReference>
<evidence type="ECO:0000256" key="5">
    <source>
        <dbReference type="ARBA" id="ARBA00022723"/>
    </source>
</evidence>
<comment type="pathway">
    <text evidence="2 12">Amino-acid biosynthesis; L-histidine biosynthesis; L-histidine from 5-phospho-alpha-D-ribose 1-diphosphate: step 6/9.</text>
</comment>
<dbReference type="InterPro" id="IPR036412">
    <property type="entry name" value="HAD-like_sf"/>
</dbReference>
<dbReference type="PANTHER" id="PTHR23133">
    <property type="entry name" value="IMIDAZOLEGLYCEROL-PHOSPHATE DEHYDRATASE HIS7"/>
    <property type="match status" value="1"/>
</dbReference>
<dbReference type="InterPro" id="IPR023214">
    <property type="entry name" value="HAD_sf"/>
</dbReference>
<keyword evidence="9 12" id="KW-0456">Lyase</keyword>
<dbReference type="Gene3D" id="3.30.230.40">
    <property type="entry name" value="Imidazole glycerol phosphate dehydratase, domain 1"/>
    <property type="match status" value="2"/>
</dbReference>
<evidence type="ECO:0000313" key="13">
    <source>
        <dbReference type="EMBL" id="GCD77244.1"/>
    </source>
</evidence>
<comment type="cofactor">
    <cofactor evidence="1 12">
        <name>Mg(2+)</name>
        <dbReference type="ChEBI" id="CHEBI:18420"/>
    </cofactor>
</comment>
<dbReference type="SUPFAM" id="SSF54211">
    <property type="entry name" value="Ribosomal protein S5 domain 2-like"/>
    <property type="match status" value="2"/>
</dbReference>
<comment type="catalytic activity">
    <reaction evidence="11 12">
        <text>L-histidinol phosphate + H2O = L-histidinol + phosphate</text>
        <dbReference type="Rhea" id="RHEA:14465"/>
        <dbReference type="ChEBI" id="CHEBI:15377"/>
        <dbReference type="ChEBI" id="CHEBI:43474"/>
        <dbReference type="ChEBI" id="CHEBI:57699"/>
        <dbReference type="ChEBI" id="CHEBI:57980"/>
        <dbReference type="EC" id="3.1.3.15"/>
    </reaction>
</comment>
<dbReference type="OrthoDB" id="9790411at2"/>
<comment type="similarity">
    <text evidence="12">In the C-terminal section; belongs to the imidazoleglycerol-phosphate dehydratase family.</text>
</comment>
<evidence type="ECO:0000256" key="1">
    <source>
        <dbReference type="ARBA" id="ARBA00001946"/>
    </source>
</evidence>
<organism evidence="13 14">
    <name type="scientific">Thermaurantimonas aggregans</name>
    <dbReference type="NCBI Taxonomy" id="2173829"/>
    <lineage>
        <taxon>Bacteria</taxon>
        <taxon>Pseudomonadati</taxon>
        <taxon>Bacteroidota</taxon>
        <taxon>Flavobacteriia</taxon>
        <taxon>Flavobacteriales</taxon>
        <taxon>Schleiferiaceae</taxon>
        <taxon>Thermaurantimonas</taxon>
    </lineage>
</organism>
<dbReference type="InterPro" id="IPR006549">
    <property type="entry name" value="HAD-SF_hydro_IIIA"/>
</dbReference>
<evidence type="ECO:0000256" key="8">
    <source>
        <dbReference type="ARBA" id="ARBA00023102"/>
    </source>
</evidence>
<evidence type="ECO:0000256" key="7">
    <source>
        <dbReference type="ARBA" id="ARBA00022842"/>
    </source>
</evidence>
<dbReference type="InterPro" id="IPR005954">
    <property type="entry name" value="HisB_N"/>
</dbReference>
<dbReference type="CDD" id="cd07914">
    <property type="entry name" value="IGPD"/>
    <property type="match status" value="1"/>
</dbReference>
<dbReference type="InterPro" id="IPR006543">
    <property type="entry name" value="Histidinol-phos"/>
</dbReference>
<comment type="subcellular location">
    <subcellularLocation>
        <location evidence="12">Cytoplasm</location>
    </subcellularLocation>
</comment>
<keyword evidence="4 12" id="KW-0028">Amino-acid biosynthesis</keyword>
<dbReference type="GO" id="GO:0046872">
    <property type="term" value="F:metal ion binding"/>
    <property type="evidence" value="ECO:0007669"/>
    <property type="project" value="UniProtKB-KW"/>
</dbReference>
<dbReference type="Pfam" id="PF13242">
    <property type="entry name" value="Hydrolase_like"/>
    <property type="match status" value="1"/>
</dbReference>
<feature type="binding site" evidence="12">
    <location>
        <position position="143"/>
    </location>
    <ligand>
        <name>Mg(2+)</name>
        <dbReference type="ChEBI" id="CHEBI:18420"/>
    </ligand>
</feature>
<dbReference type="FunFam" id="3.30.230.40:FF:000001">
    <property type="entry name" value="Imidazoleglycerol-phosphate dehydratase HisB"/>
    <property type="match status" value="1"/>
</dbReference>
<dbReference type="EC" id="3.1.3.15" evidence="12"/>
<evidence type="ECO:0000256" key="11">
    <source>
        <dbReference type="ARBA" id="ARBA00049158"/>
    </source>
</evidence>
<feature type="binding site" evidence="12">
    <location>
        <position position="24"/>
    </location>
    <ligand>
        <name>Mg(2+)</name>
        <dbReference type="ChEBI" id="CHEBI:18420"/>
    </ligand>
</feature>
<comment type="pathway">
    <text evidence="12">Amino-acid biosynthesis; L-histidine biosynthesis; L-histidine from 5-phospho-alpha-D-ribose 1-diphosphate: step 8/9.</text>
</comment>
<comment type="caution">
    <text evidence="13">The sequence shown here is derived from an EMBL/GenBank/DDBJ whole genome shotgun (WGS) entry which is preliminary data.</text>
</comment>
<dbReference type="NCBIfam" id="NF002114">
    <property type="entry name" value="PRK00951.2-4"/>
    <property type="match status" value="1"/>
</dbReference>
<keyword evidence="6 12" id="KW-0378">Hydrolase</keyword>
<dbReference type="NCBIfam" id="TIGR01261">
    <property type="entry name" value="hisB_Nterm"/>
    <property type="match status" value="1"/>
</dbReference>
<dbReference type="AlphaFoldDB" id="A0A401XJS9"/>
<dbReference type="InterPro" id="IPR038494">
    <property type="entry name" value="IGPD_sf"/>
</dbReference>
<dbReference type="PROSITE" id="PS00955">
    <property type="entry name" value="IGP_DEHYDRATASE_2"/>
    <property type="match status" value="1"/>
</dbReference>
<comment type="caution">
    <text evidence="12">Lacks conserved residue(s) required for the propagation of feature annotation.</text>
</comment>
<dbReference type="EMBL" id="BHZE01000005">
    <property type="protein sequence ID" value="GCD77244.1"/>
    <property type="molecule type" value="Genomic_DNA"/>
</dbReference>
<dbReference type="HAMAP" id="MF_00076">
    <property type="entry name" value="HisB"/>
    <property type="match status" value="1"/>
</dbReference>
<feature type="active site" description="Proton donor" evidence="12">
    <location>
        <position position="24"/>
    </location>
</feature>
<reference evidence="13 14" key="1">
    <citation type="submission" date="2018-11" db="EMBL/GenBank/DDBJ databases">
        <title>Schleiferia aggregans sp. nov., a moderately thermophilic heterotrophic bacterium isolated from microbial mats at a terrestrial hot spring.</title>
        <authorList>
            <person name="Iino T."/>
            <person name="Ohkuma M."/>
            <person name="Haruta S."/>
        </authorList>
    </citation>
    <scope>NUCLEOTIDE SEQUENCE [LARGE SCALE GENOMIC DNA]</scope>
    <source>
        <strain evidence="13 14">LA</strain>
    </source>
</reference>
<dbReference type="EC" id="4.2.1.19" evidence="12"/>
<dbReference type="PROSITE" id="PS00954">
    <property type="entry name" value="IGP_DEHYDRATASE_1"/>
    <property type="match status" value="1"/>
</dbReference>
<dbReference type="Proteomes" id="UP000286715">
    <property type="component" value="Unassembled WGS sequence"/>
</dbReference>
<proteinExistence type="inferred from homology"/>
<comment type="similarity">
    <text evidence="12">In the N-terminal section; belongs to the histidinol-phosphatase family.</text>
</comment>
<keyword evidence="7 12" id="KW-0460">Magnesium</keyword>
<feature type="active site" description="Nucleophile" evidence="12">
    <location>
        <position position="22"/>
    </location>
</feature>
<dbReference type="InterPro" id="IPR020565">
    <property type="entry name" value="ImidazoleglycerP_deHydtase_CS"/>
</dbReference>
<dbReference type="NCBIfam" id="NF003937">
    <property type="entry name" value="PRK05446.1"/>
    <property type="match status" value="1"/>
</dbReference>
<sequence length="383" mass="43345">MTTPHSITPLTSHTKKKLLFIDRDGTLIHEPPETYQVDSIDKLSFLPGVFEYLGKIARQLDYDLVMVTNQDGLGTPGYPEEVFWPIQELILRLLAGEGIAFREVCIDRSFAHEGKPTRKPGTGMLTHYMQGDYDLANSWVIGDRAADVLLARNLGSRSIYLTSPLHALPPDVVPDHIVAHWREVYQFLFRLNRTVSHRRTTSETDVEIRLQLDGSGQSDIHTGLGFFDHMLEQLARHGSLDLYLRANGDLHIDEHHTIEDVAIAMGEAFSMALADKRGIERYGYALPMDDCQAFVTVDFGGRPWLVWEATFTREKIGDMPTEMFSHFFKSFADAARANVHIQAQGTNEHHKIEAIFKAFARAVRMAIRRDPDHLILPTTKGIL</sequence>
<dbReference type="FunFam" id="3.30.230.40:FF:000003">
    <property type="entry name" value="Imidazoleglycerol-phosphate dehydratase HisB"/>
    <property type="match status" value="1"/>
</dbReference>
<dbReference type="SUPFAM" id="SSF56784">
    <property type="entry name" value="HAD-like"/>
    <property type="match status" value="1"/>
</dbReference>